<dbReference type="RefSeq" id="WP_204516532.1">
    <property type="nucleotide sequence ID" value="NZ_BAABIN010000009.1"/>
</dbReference>
<evidence type="ECO:0008006" key="4">
    <source>
        <dbReference type="Google" id="ProtNLM"/>
    </source>
</evidence>
<gene>
    <name evidence="2" type="ORF">JOD01_000393</name>
</gene>
<dbReference type="AlphaFoldDB" id="A0A938XZK5"/>
<dbReference type="EMBL" id="JAFBEB010000001">
    <property type="protein sequence ID" value="MBM7588807.1"/>
    <property type="molecule type" value="Genomic_DNA"/>
</dbReference>
<feature type="signal peptide" evidence="1">
    <location>
        <begin position="1"/>
        <end position="21"/>
    </location>
</feature>
<keyword evidence="1" id="KW-0732">Signal</keyword>
<dbReference type="Proteomes" id="UP000717624">
    <property type="component" value="Unassembled WGS sequence"/>
</dbReference>
<evidence type="ECO:0000313" key="2">
    <source>
        <dbReference type="EMBL" id="MBM7588807.1"/>
    </source>
</evidence>
<proteinExistence type="predicted"/>
<accession>A0A938XZK5</accession>
<evidence type="ECO:0000313" key="3">
    <source>
        <dbReference type="Proteomes" id="UP000717624"/>
    </source>
</evidence>
<reference evidence="2" key="1">
    <citation type="submission" date="2021-01" db="EMBL/GenBank/DDBJ databases">
        <title>Genomic Encyclopedia of Type Strains, Phase IV (KMG-IV): sequencing the most valuable type-strain genomes for metagenomic binning, comparative biology and taxonomic classification.</title>
        <authorList>
            <person name="Goeker M."/>
        </authorList>
    </citation>
    <scope>NUCLEOTIDE SEQUENCE</scope>
    <source>
        <strain evidence="2">DSM 25523</strain>
    </source>
</reference>
<organism evidence="2 3">
    <name type="scientific">Brevibacillus fulvus</name>
    <dbReference type="NCBI Taxonomy" id="1125967"/>
    <lineage>
        <taxon>Bacteria</taxon>
        <taxon>Bacillati</taxon>
        <taxon>Bacillota</taxon>
        <taxon>Bacilli</taxon>
        <taxon>Bacillales</taxon>
        <taxon>Paenibacillaceae</taxon>
        <taxon>Brevibacillus</taxon>
    </lineage>
</organism>
<feature type="chain" id="PRO_5039541340" description="SLH domain-containing protein" evidence="1">
    <location>
        <begin position="22"/>
        <end position="425"/>
    </location>
</feature>
<evidence type="ECO:0000256" key="1">
    <source>
        <dbReference type="SAM" id="SignalP"/>
    </source>
</evidence>
<name>A0A938XZK5_9BACL</name>
<sequence length="425" mass="46985">MLKRLKQSKLVSATVAFSLLAAPIGSPVWATAAAAQTAGVASPIQATAERLKSQYGVDFSATVSQAEFLGALKGLLSLQETSALLPEDLSSDSGHFSSLDAVRIALRAAKLEELAQTYPEQKVKKAGIPSSLDGQAAREVAAAADTGLLPSELTADFSPDQAVTDRLATALLGKVLEFRGLSENFLGYVSDDDIYSKVYHAWQESQIIKADKLQNMVNQAVEQDLVTGYNLKDLNYAPHFDPTRTITYGHSDITHAIQLLGLLRSEGLDAKVQLEPKTSAFKYLPEWGEPQQSEDYQVIQIKNGNLIAYSKEYDLSFEFADKQQKERFDQIILSYAKKNQEDASGLLYQSWWQPLYYSLVPLTGYEPITNNWIEDGRYLAQSFSLTEQSANVVNGLKKIAPSVEVSTNRLWVNTAFYHYLQGDYK</sequence>
<keyword evidence="3" id="KW-1185">Reference proteome</keyword>
<comment type="caution">
    <text evidence="2">The sequence shown here is derived from an EMBL/GenBank/DDBJ whole genome shotgun (WGS) entry which is preliminary data.</text>
</comment>
<protein>
    <recommendedName>
        <fullName evidence="4">SLH domain-containing protein</fullName>
    </recommendedName>
</protein>